<protein>
    <submittedName>
        <fullName evidence="2">Myb-related transcription factor, partner of profilin-like</fullName>
    </submittedName>
</protein>
<keyword evidence="3" id="KW-1185">Reference proteome</keyword>
<organism evidence="2 3">
    <name type="scientific">Scomber scombrus</name>
    <name type="common">Atlantic mackerel</name>
    <name type="synonym">Scomber vernalis</name>
    <dbReference type="NCBI Taxonomy" id="13677"/>
    <lineage>
        <taxon>Eukaryota</taxon>
        <taxon>Metazoa</taxon>
        <taxon>Chordata</taxon>
        <taxon>Craniata</taxon>
        <taxon>Vertebrata</taxon>
        <taxon>Euteleostomi</taxon>
        <taxon>Actinopterygii</taxon>
        <taxon>Neopterygii</taxon>
        <taxon>Teleostei</taxon>
        <taxon>Neoteleostei</taxon>
        <taxon>Acanthomorphata</taxon>
        <taxon>Pelagiaria</taxon>
        <taxon>Scombriformes</taxon>
        <taxon>Scombridae</taxon>
        <taxon>Scomber</taxon>
    </lineage>
</organism>
<evidence type="ECO:0000313" key="2">
    <source>
        <dbReference type="EMBL" id="CAK6979930.1"/>
    </source>
</evidence>
<sequence length="119" mass="12955">MEVLSHSHKQTSERRRSSKFIHRFNPKTPMEVQAVSCLAWVIRRDTGAKAAHTRQLISAVSGLTVTIHSLVKGNEDCIPAVMRSLHPSGPLAGWERPTAEQPGTGEGHLCSCSNSLSLS</sequence>
<reference evidence="2 3" key="1">
    <citation type="submission" date="2024-01" db="EMBL/GenBank/DDBJ databases">
        <authorList>
            <person name="Alioto T."/>
            <person name="Alioto T."/>
            <person name="Gomez Garrido J."/>
        </authorList>
    </citation>
    <scope>NUCLEOTIDE SEQUENCE [LARGE SCALE GENOMIC DNA]</scope>
</reference>
<gene>
    <name evidence="2" type="ORF">FSCOSCO3_A019184</name>
</gene>
<proteinExistence type="predicted"/>
<feature type="compositionally biased region" description="Low complexity" evidence="1">
    <location>
        <begin position="109"/>
        <end position="119"/>
    </location>
</feature>
<dbReference type="AlphaFoldDB" id="A0AAV1Q975"/>
<comment type="caution">
    <text evidence="2">The sequence shown here is derived from an EMBL/GenBank/DDBJ whole genome shotgun (WGS) entry which is preliminary data.</text>
</comment>
<dbReference type="Proteomes" id="UP001314229">
    <property type="component" value="Unassembled WGS sequence"/>
</dbReference>
<feature type="region of interest" description="Disordered" evidence="1">
    <location>
        <begin position="89"/>
        <end position="119"/>
    </location>
</feature>
<evidence type="ECO:0000313" key="3">
    <source>
        <dbReference type="Proteomes" id="UP001314229"/>
    </source>
</evidence>
<dbReference type="EMBL" id="CAWUFR010000628">
    <property type="protein sequence ID" value="CAK6979930.1"/>
    <property type="molecule type" value="Genomic_DNA"/>
</dbReference>
<accession>A0AAV1Q975</accession>
<evidence type="ECO:0000256" key="1">
    <source>
        <dbReference type="SAM" id="MobiDB-lite"/>
    </source>
</evidence>
<name>A0AAV1Q975_SCOSC</name>